<reference evidence="3 4" key="1">
    <citation type="submission" date="2020-08" db="EMBL/GenBank/DDBJ databases">
        <title>Genomic Encyclopedia of Type Strains, Phase IV (KMG-IV): sequencing the most valuable type-strain genomes for metagenomic binning, comparative biology and taxonomic classification.</title>
        <authorList>
            <person name="Goeker M."/>
        </authorList>
    </citation>
    <scope>NUCLEOTIDE SEQUENCE [LARGE SCALE GENOMIC DNA]</scope>
    <source>
        <strain evidence="3 4">DSM 28538</strain>
    </source>
</reference>
<feature type="signal peptide" evidence="2">
    <location>
        <begin position="1"/>
        <end position="22"/>
    </location>
</feature>
<dbReference type="InterPro" id="IPR023220">
    <property type="entry name" value="T4SS_VirB5-domain"/>
</dbReference>
<dbReference type="CDD" id="cd14262">
    <property type="entry name" value="VirB5_like"/>
    <property type="match status" value="1"/>
</dbReference>
<proteinExistence type="predicted"/>
<evidence type="ECO:0000313" key="3">
    <source>
        <dbReference type="EMBL" id="MBB5074256.1"/>
    </source>
</evidence>
<feature type="region of interest" description="Disordered" evidence="1">
    <location>
        <begin position="40"/>
        <end position="66"/>
    </location>
</feature>
<dbReference type="AlphaFoldDB" id="A0A840NNF6"/>
<keyword evidence="4" id="KW-1185">Reference proteome</keyword>
<dbReference type="Gene3D" id="1.20.58.430">
    <property type="entry name" value="Type IV secretion system, VirB5-domain"/>
    <property type="match status" value="1"/>
</dbReference>
<accession>A0A840NNF6</accession>
<gene>
    <name evidence="3" type="ORF">HNQ69_001393</name>
</gene>
<evidence type="ECO:0000256" key="2">
    <source>
        <dbReference type="SAM" id="SignalP"/>
    </source>
</evidence>
<dbReference type="RefSeq" id="WP_183229193.1">
    <property type="nucleotide sequence ID" value="NZ_JACHIM010000006.1"/>
</dbReference>
<feature type="chain" id="PRO_5032933640" evidence="2">
    <location>
        <begin position="23"/>
        <end position="256"/>
    </location>
</feature>
<evidence type="ECO:0000313" key="4">
    <source>
        <dbReference type="Proteomes" id="UP000561417"/>
    </source>
</evidence>
<name>A0A840NNF6_9HYPH</name>
<evidence type="ECO:0000256" key="1">
    <source>
        <dbReference type="SAM" id="MobiDB-lite"/>
    </source>
</evidence>
<organism evidence="3 4">
    <name type="scientific">Bartonella callosciuri</name>
    <dbReference type="NCBI Taxonomy" id="686223"/>
    <lineage>
        <taxon>Bacteria</taxon>
        <taxon>Pseudomonadati</taxon>
        <taxon>Pseudomonadota</taxon>
        <taxon>Alphaproteobacteria</taxon>
        <taxon>Hyphomicrobiales</taxon>
        <taxon>Bartonellaceae</taxon>
        <taxon>Bartonella</taxon>
    </lineage>
</organism>
<protein>
    <submittedName>
        <fullName evidence="3">Type IV secretion system protein VirB5</fullName>
    </submittedName>
</protein>
<dbReference type="Proteomes" id="UP000561417">
    <property type="component" value="Unassembled WGS sequence"/>
</dbReference>
<dbReference type="EMBL" id="JACHIM010000006">
    <property type="protein sequence ID" value="MBB5074256.1"/>
    <property type="molecule type" value="Genomic_DNA"/>
</dbReference>
<dbReference type="Pfam" id="PF07996">
    <property type="entry name" value="T4SS"/>
    <property type="match status" value="1"/>
</dbReference>
<dbReference type="SUPFAM" id="SSF101082">
    <property type="entry name" value="Typo IV secretion system protein TraC"/>
    <property type="match status" value="1"/>
</dbReference>
<keyword evidence="2" id="KW-0732">Signal</keyword>
<feature type="compositionally biased region" description="Basic and acidic residues" evidence="1">
    <location>
        <begin position="48"/>
        <end position="60"/>
    </location>
</feature>
<sequence>MKRIIIIAAIAVILGTPNAAMAWLGAGAADLSLLFPTFNQPASKSPHPKKEPPQNSKPERGVNGPTPIIDLIKEQNKVIREQLKHAAEINRFIMEKTKISDTPTNYTSFFLKNPELLYSENKSENISTSFKKILQEEKLSNSISDARDSINQRIHDTAVIDKAISLRTFREAENRFDTISKLLNQIDKTNNLKDIAELQIRIKAKLVMIQNEAVKLQMVAHMRNAEQELISQQKYKRNMKILNSKNTAMPIIQSIR</sequence>
<dbReference type="InterPro" id="IPR014158">
    <property type="entry name" value="T4SS_VirB5"/>
</dbReference>
<comment type="caution">
    <text evidence="3">The sequence shown here is derived from an EMBL/GenBank/DDBJ whole genome shotgun (WGS) entry which is preliminary data.</text>
</comment>